<evidence type="ECO:0000256" key="5">
    <source>
        <dbReference type="ARBA" id="ARBA00022741"/>
    </source>
</evidence>
<feature type="non-terminal residue" evidence="11">
    <location>
        <position position="588"/>
    </location>
</feature>
<evidence type="ECO:0000256" key="2">
    <source>
        <dbReference type="ARBA" id="ARBA00012513"/>
    </source>
</evidence>
<dbReference type="GO" id="GO:0004674">
    <property type="term" value="F:protein serine/threonine kinase activity"/>
    <property type="evidence" value="ECO:0007669"/>
    <property type="project" value="UniProtKB-EC"/>
</dbReference>
<evidence type="ECO:0000256" key="4">
    <source>
        <dbReference type="ARBA" id="ARBA00022737"/>
    </source>
</evidence>
<proteinExistence type="inferred from homology"/>
<accession>A0A1V9Y5D4</accession>
<keyword evidence="6 11" id="KW-0418">Kinase</keyword>
<gene>
    <name evidence="11" type="ORF">THRCLA_11908</name>
</gene>
<evidence type="ECO:0000256" key="3">
    <source>
        <dbReference type="ARBA" id="ARBA00022679"/>
    </source>
</evidence>
<evidence type="ECO:0000313" key="11">
    <source>
        <dbReference type="EMBL" id="OQR80931.1"/>
    </source>
</evidence>
<feature type="domain" description="FAT" evidence="10">
    <location>
        <begin position="1"/>
        <end position="433"/>
    </location>
</feature>
<dbReference type="Gene3D" id="1.20.120.150">
    <property type="entry name" value="FKBP12-rapamycin binding domain"/>
    <property type="match status" value="1"/>
</dbReference>
<dbReference type="Pfam" id="PF08771">
    <property type="entry name" value="FRB_dom"/>
    <property type="match status" value="1"/>
</dbReference>
<evidence type="ECO:0000256" key="6">
    <source>
        <dbReference type="ARBA" id="ARBA00022777"/>
    </source>
</evidence>
<dbReference type="GO" id="GO:0016242">
    <property type="term" value="P:negative regulation of macroautophagy"/>
    <property type="evidence" value="ECO:0007669"/>
    <property type="project" value="TreeGrafter"/>
</dbReference>
<dbReference type="GO" id="GO:0044877">
    <property type="term" value="F:protein-containing complex binding"/>
    <property type="evidence" value="ECO:0007669"/>
    <property type="project" value="InterPro"/>
</dbReference>
<dbReference type="GO" id="GO:0031931">
    <property type="term" value="C:TORC1 complex"/>
    <property type="evidence" value="ECO:0007669"/>
    <property type="project" value="TreeGrafter"/>
</dbReference>
<dbReference type="PROSITE" id="PS51189">
    <property type="entry name" value="FAT"/>
    <property type="match status" value="1"/>
</dbReference>
<comment type="catalytic activity">
    <reaction evidence="8">
        <text>L-threonyl-[protein] + ATP = O-phospho-L-threonyl-[protein] + ADP + H(+)</text>
        <dbReference type="Rhea" id="RHEA:46608"/>
        <dbReference type="Rhea" id="RHEA-COMP:11060"/>
        <dbReference type="Rhea" id="RHEA-COMP:11605"/>
        <dbReference type="ChEBI" id="CHEBI:15378"/>
        <dbReference type="ChEBI" id="CHEBI:30013"/>
        <dbReference type="ChEBI" id="CHEBI:30616"/>
        <dbReference type="ChEBI" id="CHEBI:61977"/>
        <dbReference type="ChEBI" id="CHEBI:456216"/>
        <dbReference type="EC" id="2.7.11.1"/>
    </reaction>
</comment>
<keyword evidence="5" id="KW-0547">Nucleotide-binding</keyword>
<dbReference type="InterPro" id="IPR003151">
    <property type="entry name" value="PIK-rel_kinase_FAT"/>
</dbReference>
<evidence type="ECO:0000256" key="8">
    <source>
        <dbReference type="ARBA" id="ARBA00047899"/>
    </source>
</evidence>
<dbReference type="GO" id="GO:0005524">
    <property type="term" value="F:ATP binding"/>
    <property type="evidence" value="ECO:0007669"/>
    <property type="project" value="UniProtKB-KW"/>
</dbReference>
<dbReference type="OrthoDB" id="381190at2759"/>
<dbReference type="InterPro" id="IPR036738">
    <property type="entry name" value="FRB_sf"/>
</dbReference>
<dbReference type="GO" id="GO:0031932">
    <property type="term" value="C:TORC2 complex"/>
    <property type="evidence" value="ECO:0007669"/>
    <property type="project" value="TreeGrafter"/>
</dbReference>
<protein>
    <recommendedName>
        <fullName evidence="2">non-specific serine/threonine protein kinase</fullName>
        <ecNumber evidence="2">2.7.11.1</ecNumber>
    </recommendedName>
</protein>
<dbReference type="InterPro" id="IPR057564">
    <property type="entry name" value="HEAT_ATR"/>
</dbReference>
<comment type="caution">
    <text evidence="11">The sequence shown here is derived from an EMBL/GenBank/DDBJ whole genome shotgun (WGS) entry which is preliminary data.</text>
</comment>
<comment type="similarity">
    <text evidence="1">Belongs to the PI3/PI4-kinase family.</text>
</comment>
<comment type="catalytic activity">
    <reaction evidence="9">
        <text>L-seryl-[protein] + ATP = O-phospho-L-seryl-[protein] + ADP + H(+)</text>
        <dbReference type="Rhea" id="RHEA:17989"/>
        <dbReference type="Rhea" id="RHEA-COMP:9863"/>
        <dbReference type="Rhea" id="RHEA-COMP:11604"/>
        <dbReference type="ChEBI" id="CHEBI:15378"/>
        <dbReference type="ChEBI" id="CHEBI:29999"/>
        <dbReference type="ChEBI" id="CHEBI:30616"/>
        <dbReference type="ChEBI" id="CHEBI:83421"/>
        <dbReference type="ChEBI" id="CHEBI:456216"/>
        <dbReference type="EC" id="2.7.11.1"/>
    </reaction>
</comment>
<evidence type="ECO:0000313" key="12">
    <source>
        <dbReference type="Proteomes" id="UP000243217"/>
    </source>
</evidence>
<sequence>MDDTESQLFRAVTCIRSNELEEAKLAIEECRNTMDPTIRSFISESYARAYMPCVVNLQNLAELEEIIAHLQRGASLTKPLPPNNSRPVRESFLQNHLNRESYVDVMPRVTPQSLRIAQQDDLGRLQKIWTARLLGVDRDIKVWQHVMLVRSLILEPKDDVDVWLKYARLCRKSGHLNLAASALASVGANVFMESISIDPNMPILNVHMLEQETNNPVVAFAYLKHLWAENKEELALRQLHFLIEALEAYDESDELVALRVQAYTQLGKWQVALTEPKKHSDTLFDQVLSCLNTATRLDPTNGKAWHEWALMNFRATESSRDDPAALERYASAAIHGFFKSISFGHRRYDVTKDVLRLLTLWFNYGGRSEVHSAMSLGLNEVSIDTWLEFIPQLIARLHSPALNMNTLLHQLLTRIGQHHPQALIYPITVASTSVGTKRKLAAEGILAAVRRHSPQLVQEAELVSRELIRVAILWNELWHGALEEASRLYFAVRDTKAMLNELAPLHKLMDGIGKTEEPTLREIAFYQAFARDLQQAKAWTDRYEMTQCTDDLSQAWDLYFNVFNRIKKQIANLSTLELANVGPRLLSV</sequence>
<keyword evidence="7" id="KW-0067">ATP-binding</keyword>
<name>A0A1V9Y5D4_9STRA</name>
<keyword evidence="12" id="KW-1185">Reference proteome</keyword>
<organism evidence="11 12">
    <name type="scientific">Thraustotheca clavata</name>
    <dbReference type="NCBI Taxonomy" id="74557"/>
    <lineage>
        <taxon>Eukaryota</taxon>
        <taxon>Sar</taxon>
        <taxon>Stramenopiles</taxon>
        <taxon>Oomycota</taxon>
        <taxon>Saprolegniomycetes</taxon>
        <taxon>Saprolegniales</taxon>
        <taxon>Achlyaceae</taxon>
        <taxon>Thraustotheca</taxon>
    </lineage>
</organism>
<evidence type="ECO:0000256" key="9">
    <source>
        <dbReference type="ARBA" id="ARBA00048679"/>
    </source>
</evidence>
<dbReference type="PANTHER" id="PTHR11139:SF9">
    <property type="entry name" value="SERINE_THREONINE-PROTEIN KINASE MTOR"/>
    <property type="match status" value="1"/>
</dbReference>
<dbReference type="InterPro" id="IPR011990">
    <property type="entry name" value="TPR-like_helical_dom_sf"/>
</dbReference>
<dbReference type="InterPro" id="IPR050517">
    <property type="entry name" value="DDR_Repair_Kinase"/>
</dbReference>
<dbReference type="PANTHER" id="PTHR11139">
    <property type="entry name" value="ATAXIA TELANGIECTASIA MUTATED ATM -RELATED"/>
    <property type="match status" value="1"/>
</dbReference>
<evidence type="ECO:0000259" key="10">
    <source>
        <dbReference type="PROSITE" id="PS51189"/>
    </source>
</evidence>
<dbReference type="EMBL" id="JNBS01005098">
    <property type="protein sequence ID" value="OQR80931.1"/>
    <property type="molecule type" value="Genomic_DNA"/>
</dbReference>
<keyword evidence="4" id="KW-0677">Repeat</keyword>
<reference evidence="11 12" key="1">
    <citation type="journal article" date="2014" name="Genome Biol. Evol.">
        <title>The secreted proteins of Achlya hypogyna and Thraustotheca clavata identify the ancestral oomycete secretome and reveal gene acquisitions by horizontal gene transfer.</title>
        <authorList>
            <person name="Misner I."/>
            <person name="Blouin N."/>
            <person name="Leonard G."/>
            <person name="Richards T.A."/>
            <person name="Lane C.E."/>
        </authorList>
    </citation>
    <scope>NUCLEOTIDE SEQUENCE [LARGE SCALE GENOMIC DNA]</scope>
    <source>
        <strain evidence="11 12">ATCC 34112</strain>
    </source>
</reference>
<dbReference type="Gene3D" id="1.25.40.10">
    <property type="entry name" value="Tetratricopeptide repeat domain"/>
    <property type="match status" value="1"/>
</dbReference>
<evidence type="ECO:0000256" key="1">
    <source>
        <dbReference type="ARBA" id="ARBA00011031"/>
    </source>
</evidence>
<dbReference type="InterPro" id="IPR014009">
    <property type="entry name" value="PIK_FAT"/>
</dbReference>
<evidence type="ECO:0000256" key="7">
    <source>
        <dbReference type="ARBA" id="ARBA00022840"/>
    </source>
</evidence>
<dbReference type="Pfam" id="PF23593">
    <property type="entry name" value="HEAT_ATR"/>
    <property type="match status" value="1"/>
</dbReference>
<dbReference type="SMART" id="SM01345">
    <property type="entry name" value="Rapamycin_bind"/>
    <property type="match status" value="1"/>
</dbReference>
<keyword evidence="3" id="KW-0808">Transferase</keyword>
<dbReference type="GO" id="GO:0005634">
    <property type="term" value="C:nucleus"/>
    <property type="evidence" value="ECO:0007669"/>
    <property type="project" value="TreeGrafter"/>
</dbReference>
<dbReference type="GO" id="GO:0031929">
    <property type="term" value="P:TOR signaling"/>
    <property type="evidence" value="ECO:0007669"/>
    <property type="project" value="TreeGrafter"/>
</dbReference>
<dbReference type="STRING" id="74557.A0A1V9Y5D4"/>
<dbReference type="InterPro" id="IPR009076">
    <property type="entry name" value="FRB_dom"/>
</dbReference>
<dbReference type="EC" id="2.7.11.1" evidence="2"/>
<dbReference type="FunFam" id="1.20.120.150:FF:000001">
    <property type="entry name" value="Serine/threonine-protein kinase TOR"/>
    <property type="match status" value="1"/>
</dbReference>
<dbReference type="Proteomes" id="UP000243217">
    <property type="component" value="Unassembled WGS sequence"/>
</dbReference>
<dbReference type="Pfam" id="PF02259">
    <property type="entry name" value="FAT"/>
    <property type="match status" value="1"/>
</dbReference>
<dbReference type="AlphaFoldDB" id="A0A1V9Y5D4"/>
<dbReference type="GO" id="GO:0005737">
    <property type="term" value="C:cytoplasm"/>
    <property type="evidence" value="ECO:0007669"/>
    <property type="project" value="TreeGrafter"/>
</dbReference>
<dbReference type="SUPFAM" id="SSF47212">
    <property type="entry name" value="FKBP12-rapamycin-binding domain of FKBP-rapamycin-associated protein (FRAP)"/>
    <property type="match status" value="1"/>
</dbReference>